<feature type="domain" description="Peptidase M16 C-terminal" evidence="4">
    <location>
        <begin position="691"/>
        <end position="863"/>
    </location>
</feature>
<evidence type="ECO:0000256" key="1">
    <source>
        <dbReference type="ARBA" id="ARBA00007261"/>
    </source>
</evidence>
<dbReference type="PANTHER" id="PTHR11851:SF49">
    <property type="entry name" value="MITOCHONDRIAL-PROCESSING PEPTIDASE SUBUNIT ALPHA"/>
    <property type="match status" value="1"/>
</dbReference>
<evidence type="ECO:0000259" key="4">
    <source>
        <dbReference type="Pfam" id="PF05193"/>
    </source>
</evidence>
<feature type="chain" id="PRO_5005252641" evidence="2">
    <location>
        <begin position="18"/>
        <end position="956"/>
    </location>
</feature>
<evidence type="ECO:0000313" key="6">
    <source>
        <dbReference type="Proteomes" id="UP000035909"/>
    </source>
</evidence>
<comment type="similarity">
    <text evidence="1">Belongs to the peptidase M16 family.</text>
</comment>
<evidence type="ECO:0000313" key="5">
    <source>
        <dbReference type="EMBL" id="KLV06534.1"/>
    </source>
</evidence>
<proteinExistence type="inferred from homology"/>
<dbReference type="STRING" id="320778.ABT57_19255"/>
<feature type="signal peptide" evidence="2">
    <location>
        <begin position="1"/>
        <end position="17"/>
    </location>
</feature>
<dbReference type="PROSITE" id="PS51257">
    <property type="entry name" value="PROKAR_LIPOPROTEIN"/>
    <property type="match status" value="1"/>
</dbReference>
<dbReference type="Pfam" id="PF05193">
    <property type="entry name" value="Peptidase_M16_C"/>
    <property type="match status" value="2"/>
</dbReference>
<keyword evidence="6" id="KW-1185">Reference proteome</keyword>
<comment type="caution">
    <text evidence="5">The sequence shown here is derived from an EMBL/GenBank/DDBJ whole genome shotgun (WGS) entry which is preliminary data.</text>
</comment>
<dbReference type="EMBL" id="LDOU01000021">
    <property type="protein sequence ID" value="KLV06534.1"/>
    <property type="molecule type" value="Genomic_DNA"/>
</dbReference>
<protein>
    <submittedName>
        <fullName evidence="5">Peptidase M16</fullName>
    </submittedName>
</protein>
<gene>
    <name evidence="5" type="ORF">ABT57_19255</name>
</gene>
<name>A0A0J1H498_9GAMM</name>
<dbReference type="RefSeq" id="WP_047886880.1">
    <property type="nucleotide sequence ID" value="NZ_JAHRDW010000085.1"/>
</dbReference>
<reference evidence="5 6" key="1">
    <citation type="submission" date="2015-05" db="EMBL/GenBank/DDBJ databases">
        <title>Photobacterium galathea sp. nov.</title>
        <authorList>
            <person name="Machado H."/>
            <person name="Gram L."/>
        </authorList>
    </citation>
    <scope>NUCLEOTIDE SEQUENCE [LARGE SCALE GENOMIC DNA]</scope>
    <source>
        <strain evidence="5 6">DSM 22954</strain>
    </source>
</reference>
<evidence type="ECO:0000259" key="3">
    <source>
        <dbReference type="Pfam" id="PF00675"/>
    </source>
</evidence>
<dbReference type="Proteomes" id="UP000035909">
    <property type="component" value="Unassembled WGS sequence"/>
</dbReference>
<feature type="domain" description="Peptidase M16 C-terminal" evidence="4">
    <location>
        <begin position="222"/>
        <end position="397"/>
    </location>
</feature>
<dbReference type="Pfam" id="PF00675">
    <property type="entry name" value="Peptidase_M16"/>
    <property type="match status" value="2"/>
</dbReference>
<dbReference type="PANTHER" id="PTHR11851">
    <property type="entry name" value="METALLOPROTEASE"/>
    <property type="match status" value="1"/>
</dbReference>
<evidence type="ECO:0000256" key="2">
    <source>
        <dbReference type="SAM" id="SignalP"/>
    </source>
</evidence>
<dbReference type="InterPro" id="IPR011249">
    <property type="entry name" value="Metalloenz_LuxS/M16"/>
</dbReference>
<dbReference type="AlphaFoldDB" id="A0A0J1H498"/>
<sequence length="956" mass="105645">MALVHKWFVGVALFSLAGCSQFATQSESPVLPQGVTFVEQLKADPTADTPVIPYQKYRLANGLTVILHEDNSDPLVHVDVTYHVGSAREELGKSGFAHFFEHMMFQGSENVGDQEHFRLITEAGGTLNGTTNRDRTNYFETVPANQLEKILWLESDRMGFLLGAVSQRKFEIQRSTVKNERAQRYENRPYGLVYEQIGEALFPRTHPYSWQTIGYVEDLDRVDVNDLKAFFLRWYGPNNATLTIGGDIDAAQTLEWVNQYFGSIPRGPEVAKPSKQPVTLDQNRFMTLEDNIQQPMLLMAWPTSYNGAEDEASLDLLSRVIGGGKNSLLYQDLVKTGEVVDAGAFHDCAELACTFYVYAIGQSGDKGNLNTLRGKVTGILKGLEQRGVNTKELNEIKGTVEASAIFGLQSVSGKVSQLAAYETFYDDPSYLKTELGKLRAVTTDSMEQAYMRYLKGHPSVTLSVVPKGRPELQAAVPNYEPAPRIIPEHKKMSEAELQKQMRIAKDDFDRTVMPQPSSPVEAVMPSLYRFELANGIKVLGTEFRETPTVELQLVVPAGRRFEPAGKDGLARLTASMMEEASQKSTAEALSSRLDTLGSTIGFTAGQYGTVISVTSLTKNLPQTLAILEERLFHPAFNADDFARVKQQALEGIIYEHQQPSWLAAQATREVLYGGTTFSRPPEGTKASLEAITLGDVKAFYSRYYTPNGADIAVVGDIDQAQLTPQLGFLASWQGQPAPVYQTPALPERNSQTVWLVDKPGAPQTVVRLVRQGLPYDATGELYQTQLANFNLAGNFNSRINLNLREDKGFTYGAGGYQSGGKEVGLSVFYAQVRADASLASVKEFLAEMQRIATEGVTDKEMDFMRLAVGQKDALNYETPGKKAQLLGQILTYSLPDNFVETRNDIAASISKAEINELAAKWFNPDDYQIIVVGDAKTLQPQLETLGRPVKRLTPAL</sequence>
<accession>A0A0J1H498</accession>
<dbReference type="GO" id="GO:0046872">
    <property type="term" value="F:metal ion binding"/>
    <property type="evidence" value="ECO:0007669"/>
    <property type="project" value="InterPro"/>
</dbReference>
<feature type="domain" description="Peptidase M16 N-terminal" evidence="3">
    <location>
        <begin position="545"/>
        <end position="652"/>
    </location>
</feature>
<dbReference type="Gene3D" id="3.30.830.10">
    <property type="entry name" value="Metalloenzyme, LuxS/M16 peptidase-like"/>
    <property type="match status" value="4"/>
</dbReference>
<dbReference type="SUPFAM" id="SSF63411">
    <property type="entry name" value="LuxS/MPP-like metallohydrolase"/>
    <property type="match status" value="4"/>
</dbReference>
<keyword evidence="2" id="KW-0732">Signal</keyword>
<feature type="domain" description="Peptidase M16 N-terminal" evidence="3">
    <location>
        <begin position="65"/>
        <end position="181"/>
    </location>
</feature>
<dbReference type="InterPro" id="IPR011765">
    <property type="entry name" value="Pept_M16_N"/>
</dbReference>
<dbReference type="InterPro" id="IPR007863">
    <property type="entry name" value="Peptidase_M16_C"/>
</dbReference>
<dbReference type="PATRIC" id="fig|320778.3.peg.4161"/>
<dbReference type="InterPro" id="IPR050361">
    <property type="entry name" value="MPP/UQCRC_Complex"/>
</dbReference>
<organism evidence="5 6">
    <name type="scientific">Photobacterium ganghwense</name>
    <dbReference type="NCBI Taxonomy" id="320778"/>
    <lineage>
        <taxon>Bacteria</taxon>
        <taxon>Pseudomonadati</taxon>
        <taxon>Pseudomonadota</taxon>
        <taxon>Gammaproteobacteria</taxon>
        <taxon>Vibrionales</taxon>
        <taxon>Vibrionaceae</taxon>
        <taxon>Photobacterium</taxon>
    </lineage>
</organism>